<dbReference type="InterPro" id="IPR047590">
    <property type="entry name" value="FtsX_proteobact-type"/>
</dbReference>
<dbReference type="PANTHER" id="PTHR47755:SF1">
    <property type="entry name" value="CELL DIVISION PROTEIN FTSX"/>
    <property type="match status" value="1"/>
</dbReference>
<keyword evidence="7 12" id="KW-0132">Cell division</keyword>
<dbReference type="GO" id="GO:0051301">
    <property type="term" value="P:cell division"/>
    <property type="evidence" value="ECO:0007669"/>
    <property type="project" value="UniProtKB-KW"/>
</dbReference>
<dbReference type="Pfam" id="PF02687">
    <property type="entry name" value="FtsX"/>
    <property type="match status" value="1"/>
</dbReference>
<evidence type="ECO:0000256" key="10">
    <source>
        <dbReference type="ARBA" id="ARBA00023136"/>
    </source>
</evidence>
<sequence length="344" mass="37520">MKENIPRGASPSRSGRKQPPPPPAEAPPRQGASAGLEQSGLEAYFSHHRLTARDSLMRLIRSPLSSLMTWLVIAVALALPSGLFVMLGNLGGLTEGLEGASRISLYMKLDVDDQAAYQLSQKLKERPEVQSMQFINRSQALEEFKSLSGWGDVLAYLDDNPLPAVIVLQPAPEYGQAEKVQAFTESLSKLPEVDNVQLDLQWVKRLNALFEVLGRSTLAIGALLGLAVILIIGNTIRLAIENRKEEILVVKLVGGTDPFVRRPFLYTGFWYGVGGALLAWLLVNMALLWLSGPVNQLAALYYSSFNLSGLSIEASSLLLLTGCFLGCGGAWLAVRRHLDDIEPK</sequence>
<keyword evidence="10 12" id="KW-0472">Membrane</keyword>
<keyword evidence="18" id="KW-1185">Reference proteome</keyword>
<feature type="region of interest" description="Disordered" evidence="13">
    <location>
        <begin position="1"/>
        <end position="33"/>
    </location>
</feature>
<dbReference type="EMBL" id="CP000155">
    <property type="protein sequence ID" value="ABC27477.1"/>
    <property type="molecule type" value="Genomic_DNA"/>
</dbReference>
<evidence type="ECO:0000256" key="8">
    <source>
        <dbReference type="ARBA" id="ARBA00022692"/>
    </source>
</evidence>
<dbReference type="Proteomes" id="UP000000238">
    <property type="component" value="Chromosome"/>
</dbReference>
<gene>
    <name evidence="17" type="ordered locus">HCH_00574</name>
</gene>
<dbReference type="GO" id="GO:0032153">
    <property type="term" value="C:cell division site"/>
    <property type="evidence" value="ECO:0007669"/>
    <property type="project" value="TreeGrafter"/>
</dbReference>
<evidence type="ECO:0000256" key="2">
    <source>
        <dbReference type="ARBA" id="ARBA00007379"/>
    </source>
</evidence>
<feature type="domain" description="FtsX extracellular" evidence="16">
    <location>
        <begin position="102"/>
        <end position="196"/>
    </location>
</feature>
<evidence type="ECO:0000259" key="15">
    <source>
        <dbReference type="Pfam" id="PF02687"/>
    </source>
</evidence>
<dbReference type="KEGG" id="hch:HCH_00574"/>
<evidence type="ECO:0000256" key="7">
    <source>
        <dbReference type="ARBA" id="ARBA00022618"/>
    </source>
</evidence>
<evidence type="ECO:0000256" key="13">
    <source>
        <dbReference type="SAM" id="MobiDB-lite"/>
    </source>
</evidence>
<organism evidence="17 18">
    <name type="scientific">Hahella chejuensis (strain KCTC 2396)</name>
    <dbReference type="NCBI Taxonomy" id="349521"/>
    <lineage>
        <taxon>Bacteria</taxon>
        <taxon>Pseudomonadati</taxon>
        <taxon>Pseudomonadota</taxon>
        <taxon>Gammaproteobacteria</taxon>
        <taxon>Oceanospirillales</taxon>
        <taxon>Hahellaceae</taxon>
        <taxon>Hahella</taxon>
    </lineage>
</organism>
<feature type="transmembrane region" description="Helical" evidence="14">
    <location>
        <begin position="212"/>
        <end position="233"/>
    </location>
</feature>
<dbReference type="STRING" id="349521.HCH_00574"/>
<evidence type="ECO:0000256" key="5">
    <source>
        <dbReference type="ARBA" id="ARBA00022475"/>
    </source>
</evidence>
<evidence type="ECO:0000256" key="14">
    <source>
        <dbReference type="SAM" id="Phobius"/>
    </source>
</evidence>
<evidence type="ECO:0000256" key="4">
    <source>
        <dbReference type="ARBA" id="ARBA00021907"/>
    </source>
</evidence>
<keyword evidence="5 12" id="KW-1003">Cell membrane</keyword>
<dbReference type="RefSeq" id="WP_011394554.1">
    <property type="nucleotide sequence ID" value="NC_007645.1"/>
</dbReference>
<name>Q2SPE7_HAHCH</name>
<comment type="subunit">
    <text evidence="3">Forms a membrane-associated complex with FtsE.</text>
</comment>
<evidence type="ECO:0000256" key="1">
    <source>
        <dbReference type="ARBA" id="ARBA00004429"/>
    </source>
</evidence>
<comment type="subcellular location">
    <subcellularLocation>
        <location evidence="1">Cell inner membrane</location>
        <topology evidence="1">Multi-pass membrane protein</topology>
    </subcellularLocation>
</comment>
<evidence type="ECO:0000256" key="9">
    <source>
        <dbReference type="ARBA" id="ARBA00022989"/>
    </source>
</evidence>
<evidence type="ECO:0000256" key="3">
    <source>
        <dbReference type="ARBA" id="ARBA00011160"/>
    </source>
</evidence>
<feature type="transmembrane region" description="Helical" evidence="14">
    <location>
        <begin position="310"/>
        <end position="334"/>
    </location>
</feature>
<feature type="domain" description="ABC3 transporter permease C-terminal" evidence="15">
    <location>
        <begin position="220"/>
        <end position="336"/>
    </location>
</feature>
<dbReference type="eggNOG" id="COG2177">
    <property type="taxonomic scope" value="Bacteria"/>
</dbReference>
<dbReference type="InterPro" id="IPR003838">
    <property type="entry name" value="ABC3_permease_C"/>
</dbReference>
<keyword evidence="8 14" id="KW-0812">Transmembrane</keyword>
<dbReference type="InterPro" id="IPR004513">
    <property type="entry name" value="FtsX"/>
</dbReference>
<evidence type="ECO:0000259" key="16">
    <source>
        <dbReference type="Pfam" id="PF18075"/>
    </source>
</evidence>
<dbReference type="AlphaFoldDB" id="Q2SPE7"/>
<keyword evidence="11 12" id="KW-0131">Cell cycle</keyword>
<keyword evidence="9 14" id="KW-1133">Transmembrane helix</keyword>
<protein>
    <recommendedName>
        <fullName evidence="4 12">Cell division protein FtsX</fullName>
    </recommendedName>
</protein>
<comment type="function">
    <text evidence="12">Part of the ABC transporter FtsEX involved in cellular division.</text>
</comment>
<evidence type="ECO:0000256" key="11">
    <source>
        <dbReference type="ARBA" id="ARBA00023306"/>
    </source>
</evidence>
<comment type="similarity">
    <text evidence="2 12">Belongs to the ABC-4 integral membrane protein family. FtsX subfamily.</text>
</comment>
<accession>Q2SPE7</accession>
<dbReference type="InterPro" id="IPR040690">
    <property type="entry name" value="FtsX_ECD"/>
</dbReference>
<dbReference type="OrthoDB" id="9813411at2"/>
<dbReference type="GO" id="GO:0005886">
    <property type="term" value="C:plasma membrane"/>
    <property type="evidence" value="ECO:0007669"/>
    <property type="project" value="UniProtKB-SubCell"/>
</dbReference>
<dbReference type="NCBIfam" id="TIGR00439">
    <property type="entry name" value="FtsX_Gneg"/>
    <property type="match status" value="1"/>
</dbReference>
<feature type="transmembrane region" description="Helical" evidence="14">
    <location>
        <begin position="269"/>
        <end position="290"/>
    </location>
</feature>
<feature type="transmembrane region" description="Helical" evidence="14">
    <location>
        <begin position="67"/>
        <end position="87"/>
    </location>
</feature>
<dbReference type="HOGENOM" id="CLU_073546_0_0_6"/>
<dbReference type="Pfam" id="PF18075">
    <property type="entry name" value="FtsX_ECD"/>
    <property type="match status" value="1"/>
</dbReference>
<dbReference type="PANTHER" id="PTHR47755">
    <property type="entry name" value="CELL DIVISION PROTEIN FTSX"/>
    <property type="match status" value="1"/>
</dbReference>
<dbReference type="PIRSF" id="PIRSF003097">
    <property type="entry name" value="FtsX"/>
    <property type="match status" value="1"/>
</dbReference>
<evidence type="ECO:0000256" key="6">
    <source>
        <dbReference type="ARBA" id="ARBA00022519"/>
    </source>
</evidence>
<dbReference type="Gene3D" id="3.30.70.3040">
    <property type="match status" value="1"/>
</dbReference>
<evidence type="ECO:0000313" key="18">
    <source>
        <dbReference type="Proteomes" id="UP000000238"/>
    </source>
</evidence>
<evidence type="ECO:0000313" key="17">
    <source>
        <dbReference type="EMBL" id="ABC27477.1"/>
    </source>
</evidence>
<keyword evidence="6 12" id="KW-0997">Cell inner membrane</keyword>
<proteinExistence type="inferred from homology"/>
<reference evidence="17 18" key="1">
    <citation type="journal article" date="2005" name="Nucleic Acids Res.">
        <title>Genomic blueprint of Hahella chejuensis, a marine microbe producing an algicidal agent.</title>
        <authorList>
            <person name="Jeong H."/>
            <person name="Yim J.H."/>
            <person name="Lee C."/>
            <person name="Choi S.-H."/>
            <person name="Park Y.K."/>
            <person name="Yoon S.H."/>
            <person name="Hur C.-G."/>
            <person name="Kang H.-Y."/>
            <person name="Kim D."/>
            <person name="Lee H.H."/>
            <person name="Park K.H."/>
            <person name="Park S.-H."/>
            <person name="Park H.-S."/>
            <person name="Lee H.K."/>
            <person name="Oh T.K."/>
            <person name="Kim J.F."/>
        </authorList>
    </citation>
    <scope>NUCLEOTIDE SEQUENCE [LARGE SCALE GENOMIC DNA]</scope>
    <source>
        <strain evidence="17 18">KCTC 2396</strain>
    </source>
</reference>
<evidence type="ECO:0000256" key="12">
    <source>
        <dbReference type="PIRNR" id="PIRNR003097"/>
    </source>
</evidence>